<evidence type="ECO:0000313" key="4">
    <source>
        <dbReference type="EMBL" id="TNM44174.1"/>
    </source>
</evidence>
<dbReference type="PANTHER" id="PTHR30404:SF0">
    <property type="entry name" value="N-ACETYLMURAMOYL-L-ALANINE AMIDASE AMIC"/>
    <property type="match status" value="1"/>
</dbReference>
<keyword evidence="1" id="KW-0378">Hydrolase</keyword>
<dbReference type="SMART" id="SM00646">
    <property type="entry name" value="Ami_3"/>
    <property type="match status" value="1"/>
</dbReference>
<dbReference type="AlphaFoldDB" id="A0A5C4W793"/>
<dbReference type="GO" id="GO:0008745">
    <property type="term" value="F:N-acetylmuramoyl-L-alanine amidase activity"/>
    <property type="evidence" value="ECO:0007669"/>
    <property type="project" value="InterPro"/>
</dbReference>
<evidence type="ECO:0000256" key="2">
    <source>
        <dbReference type="SAM" id="MobiDB-lite"/>
    </source>
</evidence>
<dbReference type="InterPro" id="IPR002508">
    <property type="entry name" value="MurNAc-LAA_cat"/>
</dbReference>
<evidence type="ECO:0000313" key="5">
    <source>
        <dbReference type="Proteomes" id="UP000313231"/>
    </source>
</evidence>
<keyword evidence="5" id="KW-1185">Reference proteome</keyword>
<comment type="caution">
    <text evidence="4">The sequence shown here is derived from an EMBL/GenBank/DDBJ whole genome shotgun (WGS) entry which is preliminary data.</text>
</comment>
<dbReference type="SUPFAM" id="SSF53187">
    <property type="entry name" value="Zn-dependent exopeptidases"/>
    <property type="match status" value="1"/>
</dbReference>
<dbReference type="PANTHER" id="PTHR30404">
    <property type="entry name" value="N-ACETYLMURAMOYL-L-ALANINE AMIDASE"/>
    <property type="match status" value="1"/>
</dbReference>
<dbReference type="GO" id="GO:0030288">
    <property type="term" value="C:outer membrane-bounded periplasmic space"/>
    <property type="evidence" value="ECO:0007669"/>
    <property type="project" value="TreeGrafter"/>
</dbReference>
<gene>
    <name evidence="4" type="ORF">FHP29_05560</name>
</gene>
<feature type="compositionally biased region" description="Low complexity" evidence="2">
    <location>
        <begin position="80"/>
        <end position="98"/>
    </location>
</feature>
<dbReference type="GO" id="GO:0009253">
    <property type="term" value="P:peptidoglycan catabolic process"/>
    <property type="evidence" value="ECO:0007669"/>
    <property type="project" value="InterPro"/>
</dbReference>
<evidence type="ECO:0000259" key="3">
    <source>
        <dbReference type="SMART" id="SM00646"/>
    </source>
</evidence>
<feature type="region of interest" description="Disordered" evidence="2">
    <location>
        <begin position="1"/>
        <end position="40"/>
    </location>
</feature>
<dbReference type="Proteomes" id="UP000313231">
    <property type="component" value="Unassembled WGS sequence"/>
</dbReference>
<evidence type="ECO:0000256" key="1">
    <source>
        <dbReference type="ARBA" id="ARBA00022801"/>
    </source>
</evidence>
<reference evidence="4 5" key="1">
    <citation type="journal article" date="2016" name="Int. J. Syst. Evol. Microbiol.">
        <title>Nocardioides albidus sp. nov., an actinobacterium isolated from garden soil.</title>
        <authorList>
            <person name="Singh H."/>
            <person name="Du J."/>
            <person name="Trinh H."/>
            <person name="Won K."/>
            <person name="Yang J.E."/>
            <person name="Yin C."/>
            <person name="Kook M."/>
            <person name="Yi T.H."/>
        </authorList>
    </citation>
    <scope>NUCLEOTIDE SEQUENCE [LARGE SCALE GENOMIC DNA]</scope>
    <source>
        <strain evidence="4 5">CCTCC AB 2015297</strain>
    </source>
</reference>
<dbReference type="EMBL" id="VDMP01000018">
    <property type="protein sequence ID" value="TNM44174.1"/>
    <property type="molecule type" value="Genomic_DNA"/>
</dbReference>
<dbReference type="Pfam" id="PF01520">
    <property type="entry name" value="Amidase_3"/>
    <property type="match status" value="1"/>
</dbReference>
<sequence length="327" mass="33764">MTRSRCCAPRRTGSTCASPRSPAGSWTTTTGGRTRPPRSTAGYARRVVHTGLVLATVLSLALAAGCADEGGDAGRGSRDGCCATSSTTGGPTSSTAPAPLAGRVVVLDPGHQLGNARFASRISRRVDAGGFAKACNTTGTATGEGYPEATFAWQVAAETRRLLERLGARVLLTRDADSARAWGPCIDERGTIGNPGEPGPTGDVRVSIHADGVATGSTGRRAHGFHVIRPGLRAGWTDDVRAPSERLAVALRDALDAAGFARSTYAGDEGIDVRTDLGTLNHSDIPVVMAELGNMRDGGDAAVMESPAGRKRYARAVARAIRAFLTG</sequence>
<organism evidence="4 5">
    <name type="scientific">Nocardioides albidus</name>
    <dbReference type="NCBI Taxonomy" id="1517589"/>
    <lineage>
        <taxon>Bacteria</taxon>
        <taxon>Bacillati</taxon>
        <taxon>Actinomycetota</taxon>
        <taxon>Actinomycetes</taxon>
        <taxon>Propionibacteriales</taxon>
        <taxon>Nocardioidaceae</taxon>
        <taxon>Nocardioides</taxon>
    </lineage>
</organism>
<dbReference type="InterPro" id="IPR050695">
    <property type="entry name" value="N-acetylmuramoyl_amidase_3"/>
</dbReference>
<feature type="compositionally biased region" description="Low complexity" evidence="2">
    <location>
        <begin position="23"/>
        <end position="40"/>
    </location>
</feature>
<name>A0A5C4W793_9ACTN</name>
<feature type="region of interest" description="Disordered" evidence="2">
    <location>
        <begin position="70"/>
        <end position="98"/>
    </location>
</feature>
<dbReference type="CDD" id="cd02696">
    <property type="entry name" value="MurNAc-LAA"/>
    <property type="match status" value="1"/>
</dbReference>
<proteinExistence type="predicted"/>
<accession>A0A5C4W793</accession>
<protein>
    <submittedName>
        <fullName evidence="4">N-acetylmuramoyl-L-alanine amidase</fullName>
    </submittedName>
</protein>
<feature type="domain" description="MurNAc-LAA" evidence="3">
    <location>
        <begin position="200"/>
        <end position="322"/>
    </location>
</feature>
<dbReference type="Gene3D" id="3.40.630.40">
    <property type="entry name" value="Zn-dependent exopeptidases"/>
    <property type="match status" value="1"/>
</dbReference>